<proteinExistence type="predicted"/>
<feature type="region of interest" description="Disordered" evidence="1">
    <location>
        <begin position="54"/>
        <end position="80"/>
    </location>
</feature>
<sequence>MSTNKKPRSVFSSAINDLVRSAIGGNARQVPDQDLDSYVADLITSEAQAKQAKYKTHGVRAYQPNPDVAPPSSNPLKPNKRFLMNIMKATDSHNQSVIREAEEKAKAFQAKRRKQEEMNSKGNSRRQQQHNRKRKRSHESDDEDRQNDSNTTDSNSDDHSNASNDDDNDENDDDDDDDRNDDNGPRIQYRGRGKVRNGSSMDKYFDDGYDAAKDMDSDQDTPSEHTHKKQKKGKESSRKSSKSSKHSKSSKKKKHRHRSSKKSKKSSSK</sequence>
<feature type="compositionally biased region" description="Basic and acidic residues" evidence="1">
    <location>
        <begin position="203"/>
        <end position="216"/>
    </location>
</feature>
<feature type="region of interest" description="Disordered" evidence="1">
    <location>
        <begin position="93"/>
        <end position="269"/>
    </location>
</feature>
<feature type="compositionally biased region" description="Basic residues" evidence="1">
    <location>
        <begin position="239"/>
        <end position="269"/>
    </location>
</feature>
<comment type="caution">
    <text evidence="2">The sequence shown here is derived from an EMBL/GenBank/DDBJ whole genome shotgun (WGS) entry which is preliminary data.</text>
</comment>
<organism evidence="2 3">
    <name type="scientific">Absidia repens</name>
    <dbReference type="NCBI Taxonomy" id="90262"/>
    <lineage>
        <taxon>Eukaryota</taxon>
        <taxon>Fungi</taxon>
        <taxon>Fungi incertae sedis</taxon>
        <taxon>Mucoromycota</taxon>
        <taxon>Mucoromycotina</taxon>
        <taxon>Mucoromycetes</taxon>
        <taxon>Mucorales</taxon>
        <taxon>Cunninghamellaceae</taxon>
        <taxon>Absidia</taxon>
    </lineage>
</organism>
<dbReference type="Proteomes" id="UP000193560">
    <property type="component" value="Unassembled WGS sequence"/>
</dbReference>
<protein>
    <submittedName>
        <fullName evidence="2">Uncharacterized protein</fullName>
    </submittedName>
</protein>
<name>A0A1X2IMF7_9FUNG</name>
<feature type="compositionally biased region" description="Basic residues" evidence="1">
    <location>
        <begin position="123"/>
        <end position="137"/>
    </location>
</feature>
<dbReference type="AlphaFoldDB" id="A0A1X2IMF7"/>
<gene>
    <name evidence="2" type="ORF">BCR42DRAFT_490241</name>
</gene>
<reference evidence="2 3" key="1">
    <citation type="submission" date="2016-07" db="EMBL/GenBank/DDBJ databases">
        <title>Pervasive Adenine N6-methylation of Active Genes in Fungi.</title>
        <authorList>
            <consortium name="DOE Joint Genome Institute"/>
            <person name="Mondo S.J."/>
            <person name="Dannebaum R.O."/>
            <person name="Kuo R.C."/>
            <person name="Labutti K."/>
            <person name="Haridas S."/>
            <person name="Kuo A."/>
            <person name="Salamov A."/>
            <person name="Ahrendt S.R."/>
            <person name="Lipzen A."/>
            <person name="Sullivan W."/>
            <person name="Andreopoulos W.B."/>
            <person name="Clum A."/>
            <person name="Lindquist E."/>
            <person name="Daum C."/>
            <person name="Ramamoorthy G.K."/>
            <person name="Gryganskyi A."/>
            <person name="Culley D."/>
            <person name="Magnuson J.K."/>
            <person name="James T.Y."/>
            <person name="O'Malley M.A."/>
            <person name="Stajich J.E."/>
            <person name="Spatafora J.W."/>
            <person name="Visel A."/>
            <person name="Grigoriev I.V."/>
        </authorList>
    </citation>
    <scope>NUCLEOTIDE SEQUENCE [LARGE SCALE GENOMIC DNA]</scope>
    <source>
        <strain evidence="2 3">NRRL 1336</strain>
    </source>
</reference>
<dbReference type="OrthoDB" id="2431475at2759"/>
<dbReference type="PANTHER" id="PTHR40132:SF1">
    <property type="entry name" value="PRE-MRNA-SPLICING FACTOR 38B"/>
    <property type="match status" value="1"/>
</dbReference>
<dbReference type="STRING" id="90262.A0A1X2IMF7"/>
<keyword evidence="3" id="KW-1185">Reference proteome</keyword>
<dbReference type="PANTHER" id="PTHR40132">
    <property type="entry name" value="PRE-MRNA-SPLICING FACTOR 38B"/>
    <property type="match status" value="1"/>
</dbReference>
<accession>A0A1X2IMF7</accession>
<evidence type="ECO:0000313" key="2">
    <source>
        <dbReference type="EMBL" id="ORZ18957.1"/>
    </source>
</evidence>
<feature type="compositionally biased region" description="Acidic residues" evidence="1">
    <location>
        <begin position="164"/>
        <end position="180"/>
    </location>
</feature>
<evidence type="ECO:0000313" key="3">
    <source>
        <dbReference type="Proteomes" id="UP000193560"/>
    </source>
</evidence>
<dbReference type="EMBL" id="MCGE01000008">
    <property type="protein sequence ID" value="ORZ18957.1"/>
    <property type="molecule type" value="Genomic_DNA"/>
</dbReference>
<evidence type="ECO:0000256" key="1">
    <source>
        <dbReference type="SAM" id="MobiDB-lite"/>
    </source>
</evidence>